<sequence>MKSFTILLSTIAVLAVVLTVEAAPSSYRQGYSVPLARNSRHKRDFKAAMAKMHGRYAPVKCIATNGRVALKNDGIDYEYYGKVDIGTPAQSFNLIFDTGSSDIWIPSSTCKTKACKAHSQFDATKSSTYKKDSRTWNIQYGEGSSANGILASDIVSVGGVNIRQTIGIATNETDDFAGVPDDGVFGLGFSSLESVQGVQTFMDNAIASKAVSLPVVSAFLPSVRRNNGTGGYFLFGAIERARYLGELTSVPVTKPGYWQVHVADVKVAGVSLNIAAEAIIDTGSTLALLSVDAAALVHSKIKGAQYSDEQGGWLVPCALTKSSQSVSFNMGKTDFNIAMADLAWGPLPNDTVNCYSGLQGSSFGLWILGDMFVKNNYCVFDHSSPPSVKIAPLRY</sequence>
<evidence type="ECO:0000256" key="6">
    <source>
        <dbReference type="ARBA" id="ARBA00023145"/>
    </source>
</evidence>
<dbReference type="AlphaFoldDB" id="A0A9P6UX86"/>
<dbReference type="InterPro" id="IPR001461">
    <property type="entry name" value="Aspartic_peptidase_A1"/>
</dbReference>
<comment type="similarity">
    <text evidence="1 10">Belongs to the peptidase A1 family.</text>
</comment>
<evidence type="ECO:0000256" key="4">
    <source>
        <dbReference type="ARBA" id="ARBA00022750"/>
    </source>
</evidence>
<dbReference type="FunFam" id="2.40.70.10:FF:000008">
    <property type="entry name" value="Cathepsin D"/>
    <property type="match status" value="1"/>
</dbReference>
<evidence type="ECO:0000256" key="11">
    <source>
        <dbReference type="SAM" id="SignalP"/>
    </source>
</evidence>
<dbReference type="PANTHER" id="PTHR47966">
    <property type="entry name" value="BETA-SITE APP-CLEAVING ENZYME, ISOFORM A-RELATED"/>
    <property type="match status" value="1"/>
</dbReference>
<dbReference type="Pfam" id="PF00026">
    <property type="entry name" value="Asp"/>
    <property type="match status" value="1"/>
</dbReference>
<evidence type="ECO:0000256" key="8">
    <source>
        <dbReference type="PIRSR" id="PIRSR601461-1"/>
    </source>
</evidence>
<dbReference type="CDD" id="cd05471">
    <property type="entry name" value="pepsin_like"/>
    <property type="match status" value="1"/>
</dbReference>
<feature type="active site" evidence="8">
    <location>
        <position position="281"/>
    </location>
</feature>
<organism evidence="13 14">
    <name type="scientific">Dissophora globulifera</name>
    <dbReference type="NCBI Taxonomy" id="979702"/>
    <lineage>
        <taxon>Eukaryota</taxon>
        <taxon>Fungi</taxon>
        <taxon>Fungi incertae sedis</taxon>
        <taxon>Mucoromycota</taxon>
        <taxon>Mortierellomycotina</taxon>
        <taxon>Mortierellomycetes</taxon>
        <taxon>Mortierellales</taxon>
        <taxon>Mortierellaceae</taxon>
        <taxon>Dissophora</taxon>
    </lineage>
</organism>
<feature type="domain" description="Peptidase A1" evidence="12">
    <location>
        <begin position="79"/>
        <end position="391"/>
    </location>
</feature>
<dbReference type="PROSITE" id="PS00141">
    <property type="entry name" value="ASP_PROTEASE"/>
    <property type="match status" value="1"/>
</dbReference>
<keyword evidence="7 9" id="KW-1015">Disulfide bond</keyword>
<keyword evidence="6" id="KW-0865">Zymogen</keyword>
<gene>
    <name evidence="13" type="ORF">BGZ99_002517</name>
</gene>
<accession>A0A9P6UX86</accession>
<evidence type="ECO:0000256" key="1">
    <source>
        <dbReference type="ARBA" id="ARBA00007447"/>
    </source>
</evidence>
<dbReference type="EMBL" id="JAAAIP010000176">
    <property type="protein sequence ID" value="KAG0323763.1"/>
    <property type="molecule type" value="Genomic_DNA"/>
</dbReference>
<feature type="signal peptide" evidence="11">
    <location>
        <begin position="1"/>
        <end position="22"/>
    </location>
</feature>
<dbReference type="PRINTS" id="PR00792">
    <property type="entry name" value="PEPSIN"/>
</dbReference>
<evidence type="ECO:0000313" key="13">
    <source>
        <dbReference type="EMBL" id="KAG0323763.1"/>
    </source>
</evidence>
<dbReference type="GO" id="GO:0006508">
    <property type="term" value="P:proteolysis"/>
    <property type="evidence" value="ECO:0007669"/>
    <property type="project" value="UniProtKB-KW"/>
</dbReference>
<keyword evidence="2 10" id="KW-0645">Protease</keyword>
<comment type="caution">
    <text evidence="13">The sequence shown here is derived from an EMBL/GenBank/DDBJ whole genome shotgun (WGS) entry which is preliminary data.</text>
</comment>
<dbReference type="InterPro" id="IPR033121">
    <property type="entry name" value="PEPTIDASE_A1"/>
</dbReference>
<proteinExistence type="inferred from homology"/>
<dbReference type="GO" id="GO:0004190">
    <property type="term" value="F:aspartic-type endopeptidase activity"/>
    <property type="evidence" value="ECO:0007669"/>
    <property type="project" value="UniProtKB-KW"/>
</dbReference>
<feature type="active site" evidence="8">
    <location>
        <position position="97"/>
    </location>
</feature>
<dbReference type="PROSITE" id="PS51767">
    <property type="entry name" value="PEPTIDASE_A1"/>
    <property type="match status" value="1"/>
</dbReference>
<evidence type="ECO:0000256" key="2">
    <source>
        <dbReference type="ARBA" id="ARBA00022670"/>
    </source>
</evidence>
<keyword evidence="3 11" id="KW-0732">Signal</keyword>
<evidence type="ECO:0000259" key="12">
    <source>
        <dbReference type="PROSITE" id="PS51767"/>
    </source>
</evidence>
<keyword evidence="4 10" id="KW-0064">Aspartyl protease</keyword>
<evidence type="ECO:0000256" key="5">
    <source>
        <dbReference type="ARBA" id="ARBA00022801"/>
    </source>
</evidence>
<dbReference type="InterPro" id="IPR021109">
    <property type="entry name" value="Peptidase_aspartic_dom_sf"/>
</dbReference>
<feature type="disulfide bond" evidence="9">
    <location>
        <begin position="110"/>
        <end position="115"/>
    </location>
</feature>
<dbReference type="SUPFAM" id="SSF50630">
    <property type="entry name" value="Acid proteases"/>
    <property type="match status" value="1"/>
</dbReference>
<dbReference type="Proteomes" id="UP000738325">
    <property type="component" value="Unassembled WGS sequence"/>
</dbReference>
<feature type="chain" id="PRO_5040147172" description="Peptidase A1 domain-containing protein" evidence="11">
    <location>
        <begin position="23"/>
        <end position="395"/>
    </location>
</feature>
<dbReference type="OrthoDB" id="15189at2759"/>
<feature type="disulfide bond" evidence="9">
    <location>
        <begin position="317"/>
        <end position="354"/>
    </location>
</feature>
<evidence type="ECO:0000256" key="3">
    <source>
        <dbReference type="ARBA" id="ARBA00022729"/>
    </source>
</evidence>
<keyword evidence="14" id="KW-1185">Reference proteome</keyword>
<keyword evidence="5 10" id="KW-0378">Hydrolase</keyword>
<evidence type="ECO:0000256" key="10">
    <source>
        <dbReference type="RuleBase" id="RU000454"/>
    </source>
</evidence>
<evidence type="ECO:0000256" key="7">
    <source>
        <dbReference type="ARBA" id="ARBA00023157"/>
    </source>
</evidence>
<dbReference type="PANTHER" id="PTHR47966:SF1">
    <property type="entry name" value="ASPARTYL PROTEINASE"/>
    <property type="match status" value="1"/>
</dbReference>
<reference evidence="13" key="1">
    <citation type="journal article" date="2020" name="Fungal Divers.">
        <title>Resolving the Mortierellaceae phylogeny through synthesis of multi-gene phylogenetics and phylogenomics.</title>
        <authorList>
            <person name="Vandepol N."/>
            <person name="Liber J."/>
            <person name="Desiro A."/>
            <person name="Na H."/>
            <person name="Kennedy M."/>
            <person name="Barry K."/>
            <person name="Grigoriev I.V."/>
            <person name="Miller A.N."/>
            <person name="O'Donnell K."/>
            <person name="Stajich J.E."/>
            <person name="Bonito G."/>
        </authorList>
    </citation>
    <scope>NUCLEOTIDE SEQUENCE</scope>
    <source>
        <strain evidence="13">REB-010B</strain>
    </source>
</reference>
<protein>
    <recommendedName>
        <fullName evidence="12">Peptidase A1 domain-containing protein</fullName>
    </recommendedName>
</protein>
<name>A0A9P6UX86_9FUNG</name>
<dbReference type="Gene3D" id="2.40.70.10">
    <property type="entry name" value="Acid Proteases"/>
    <property type="match status" value="2"/>
</dbReference>
<dbReference type="InterPro" id="IPR034164">
    <property type="entry name" value="Pepsin-like_dom"/>
</dbReference>
<evidence type="ECO:0000256" key="9">
    <source>
        <dbReference type="PIRSR" id="PIRSR601461-2"/>
    </source>
</evidence>
<evidence type="ECO:0000313" key="14">
    <source>
        <dbReference type="Proteomes" id="UP000738325"/>
    </source>
</evidence>
<dbReference type="InterPro" id="IPR001969">
    <property type="entry name" value="Aspartic_peptidase_AS"/>
</dbReference>